<dbReference type="CDD" id="cd01610">
    <property type="entry name" value="PAP2_like"/>
    <property type="match status" value="1"/>
</dbReference>
<evidence type="ECO:0008006" key="5">
    <source>
        <dbReference type="Google" id="ProtNLM"/>
    </source>
</evidence>
<feature type="region of interest" description="Disordered" evidence="1">
    <location>
        <begin position="35"/>
        <end position="135"/>
    </location>
</feature>
<dbReference type="InterPro" id="IPR036938">
    <property type="entry name" value="PAP2/HPO_sf"/>
</dbReference>
<evidence type="ECO:0000313" key="3">
    <source>
        <dbReference type="EMBL" id="GFH14153.1"/>
    </source>
</evidence>
<feature type="signal peptide" evidence="2">
    <location>
        <begin position="1"/>
        <end position="18"/>
    </location>
</feature>
<organism evidence="3 4">
    <name type="scientific">Haematococcus lacustris</name>
    <name type="common">Green alga</name>
    <name type="synonym">Haematococcus pluvialis</name>
    <dbReference type="NCBI Taxonomy" id="44745"/>
    <lineage>
        <taxon>Eukaryota</taxon>
        <taxon>Viridiplantae</taxon>
        <taxon>Chlorophyta</taxon>
        <taxon>core chlorophytes</taxon>
        <taxon>Chlorophyceae</taxon>
        <taxon>CS clade</taxon>
        <taxon>Chlamydomonadales</taxon>
        <taxon>Haematococcaceae</taxon>
        <taxon>Haematococcus</taxon>
    </lineage>
</organism>
<gene>
    <name evidence="3" type="ORF">HaLaN_10151</name>
</gene>
<feature type="non-terminal residue" evidence="3">
    <location>
        <position position="1"/>
    </location>
</feature>
<keyword evidence="4" id="KW-1185">Reference proteome</keyword>
<keyword evidence="2" id="KW-0732">Signal</keyword>
<accession>A0A699YVD9</accession>
<comment type="caution">
    <text evidence="3">The sequence shown here is derived from an EMBL/GenBank/DDBJ whole genome shotgun (WGS) entry which is preliminary data.</text>
</comment>
<feature type="chain" id="PRO_5025643757" description="Phosphatidic acid phosphatase type 2/haloperoxidase domain-containing protein" evidence="2">
    <location>
        <begin position="19"/>
        <end position="429"/>
    </location>
</feature>
<reference evidence="3 4" key="1">
    <citation type="submission" date="2020-02" db="EMBL/GenBank/DDBJ databases">
        <title>Draft genome sequence of Haematococcus lacustris strain NIES-144.</title>
        <authorList>
            <person name="Morimoto D."/>
            <person name="Nakagawa S."/>
            <person name="Yoshida T."/>
            <person name="Sawayama S."/>
        </authorList>
    </citation>
    <scope>NUCLEOTIDE SEQUENCE [LARGE SCALE GENOMIC DNA]</scope>
    <source>
        <strain evidence="3 4">NIES-144</strain>
    </source>
</reference>
<evidence type="ECO:0000256" key="1">
    <source>
        <dbReference type="SAM" id="MobiDB-lite"/>
    </source>
</evidence>
<dbReference type="SUPFAM" id="SSF48317">
    <property type="entry name" value="Acid phosphatase/Vanadium-dependent haloperoxidase"/>
    <property type="match status" value="1"/>
</dbReference>
<sequence>MLAAGLALPAFIMSLTNCQHPLPLHTLKPEQQLSSQHSCLGGTGAQPNGALAWPPAPLTGTGAGLSADTHSAEDAGEGAGSWGATPGVQAAGGSAGQVAARLLQGRQEPGRGGVQPVSACAAPSATPGLQQGGQTEGTVQASLKPLDCPEPPWAAPTPLAALNPLAAAAACCPQVLESPRDVESRLYLGVHTPVDLALGAATGGSVLALWRRLGPCWLAWLKSASPGHVSITASQHHTKYTKRMVRMILMLRLLDLGADELEDSMLYPFNATQCAAYLLLHGLLLALYPRPKAHTSRSGNEQAQVLLRWLRLAVAHPSCCSTLVLAGLSLADSPAWAEHPTSLHLAKALLSKALPVMMGAAPDWLRQAWQPPVSLVSYSSGSTDAQASVFLAAKQLGQHHSEGSCCSSTDLMRGGGWGGEQQEAGPGLE</sequence>
<dbReference type="Proteomes" id="UP000485058">
    <property type="component" value="Unassembled WGS sequence"/>
</dbReference>
<dbReference type="AlphaFoldDB" id="A0A699YVD9"/>
<evidence type="ECO:0000256" key="2">
    <source>
        <dbReference type="SAM" id="SignalP"/>
    </source>
</evidence>
<dbReference type="EMBL" id="BLLF01000693">
    <property type="protein sequence ID" value="GFH14153.1"/>
    <property type="molecule type" value="Genomic_DNA"/>
</dbReference>
<proteinExistence type="predicted"/>
<name>A0A699YVD9_HAELA</name>
<feature type="non-terminal residue" evidence="3">
    <location>
        <position position="429"/>
    </location>
</feature>
<protein>
    <recommendedName>
        <fullName evidence="5">Phosphatidic acid phosphatase type 2/haloperoxidase domain-containing protein</fullName>
    </recommendedName>
</protein>
<evidence type="ECO:0000313" key="4">
    <source>
        <dbReference type="Proteomes" id="UP000485058"/>
    </source>
</evidence>
<feature type="compositionally biased region" description="Low complexity" evidence="1">
    <location>
        <begin position="87"/>
        <end position="100"/>
    </location>
</feature>